<name>A0A0A1WGY0_ZEUCU</name>
<protein>
    <submittedName>
        <fullName evidence="3">Uncharacterized protein</fullName>
    </submittedName>
</protein>
<sequence length="184" mass="19717">MQMLPGTTFWYWTTGVLLLVGNVPTVSGKVIPNPGGGNVESTTFALGDVLANKLHLFALIAKPEKETDNHKITEKKTSIETFHSVIDVNTKSPEKISNSISDFSGVSSTSSLSDSLDSSSSSGISSTSSLSDSLDSSSSSGISSTSSLSDSLDSEYEYCVNYFFPQYDFLADELANFDYYNAPL</sequence>
<feature type="signal peptide" evidence="2">
    <location>
        <begin position="1"/>
        <end position="28"/>
    </location>
</feature>
<reference evidence="3" key="1">
    <citation type="submission" date="2014-11" db="EMBL/GenBank/DDBJ databases">
        <authorList>
            <person name="Geib S."/>
        </authorList>
    </citation>
    <scope>NUCLEOTIDE SEQUENCE</scope>
</reference>
<keyword evidence="2" id="KW-0732">Signal</keyword>
<dbReference type="AlphaFoldDB" id="A0A0A1WGY0"/>
<feature type="region of interest" description="Disordered" evidence="1">
    <location>
        <begin position="116"/>
        <end position="149"/>
    </location>
</feature>
<organism evidence="3">
    <name type="scientific">Zeugodacus cucurbitae</name>
    <name type="common">Melon fruit fly</name>
    <name type="synonym">Bactrocera cucurbitae</name>
    <dbReference type="NCBI Taxonomy" id="28588"/>
    <lineage>
        <taxon>Eukaryota</taxon>
        <taxon>Metazoa</taxon>
        <taxon>Ecdysozoa</taxon>
        <taxon>Arthropoda</taxon>
        <taxon>Hexapoda</taxon>
        <taxon>Insecta</taxon>
        <taxon>Pterygota</taxon>
        <taxon>Neoptera</taxon>
        <taxon>Endopterygota</taxon>
        <taxon>Diptera</taxon>
        <taxon>Brachycera</taxon>
        <taxon>Muscomorpha</taxon>
        <taxon>Tephritoidea</taxon>
        <taxon>Tephritidae</taxon>
        <taxon>Zeugodacus</taxon>
        <taxon>Zeugodacus</taxon>
    </lineage>
</organism>
<accession>A0A0A1WGY0</accession>
<dbReference type="EMBL" id="GBXI01016356">
    <property type="protein sequence ID" value="JAC97935.1"/>
    <property type="molecule type" value="Transcribed_RNA"/>
</dbReference>
<gene>
    <name evidence="3" type="ORF">g.19642</name>
</gene>
<evidence type="ECO:0000313" key="3">
    <source>
        <dbReference type="EMBL" id="JAC97935.1"/>
    </source>
</evidence>
<evidence type="ECO:0000256" key="2">
    <source>
        <dbReference type="SAM" id="SignalP"/>
    </source>
</evidence>
<reference evidence="3" key="2">
    <citation type="journal article" date="2015" name="Gigascience">
        <title>Reconstructing a comprehensive transcriptome assembly of a white-pupal translocated strain of the pest fruit fly Bactrocera cucurbitae.</title>
        <authorList>
            <person name="Sim S.B."/>
            <person name="Calla B."/>
            <person name="Hall B."/>
            <person name="DeRego T."/>
            <person name="Geib S.M."/>
        </authorList>
    </citation>
    <scope>NUCLEOTIDE SEQUENCE</scope>
</reference>
<feature type="chain" id="PRO_5001993746" evidence="2">
    <location>
        <begin position="29"/>
        <end position="184"/>
    </location>
</feature>
<proteinExistence type="predicted"/>
<evidence type="ECO:0000256" key="1">
    <source>
        <dbReference type="SAM" id="MobiDB-lite"/>
    </source>
</evidence>